<dbReference type="PANTHER" id="PTHR11432">
    <property type="entry name" value="NADH DEHYDROGENASE SUBUNIT 1"/>
    <property type="match status" value="1"/>
</dbReference>
<comment type="subcellular location">
    <subcellularLocation>
        <location evidence="6">Cell membrane</location>
        <topology evidence="6">Multi-pass membrane protein</topology>
    </subcellularLocation>
    <subcellularLocation>
        <location evidence="1">Membrane</location>
        <topology evidence="1">Multi-pass membrane protein</topology>
    </subcellularLocation>
</comment>
<reference evidence="9" key="1">
    <citation type="journal article" date="2019" name="Gigascience">
        <title>De novo genome assembly of the endangered Acer yangbiense, a plant species with extremely small populations endemic to Yunnan Province, China.</title>
        <authorList>
            <person name="Yang J."/>
            <person name="Wariss H.M."/>
            <person name="Tao L."/>
            <person name="Zhang R."/>
            <person name="Yun Q."/>
            <person name="Hollingsworth P."/>
            <person name="Dao Z."/>
            <person name="Luo G."/>
            <person name="Guo H."/>
            <person name="Ma Y."/>
            <person name="Sun W."/>
        </authorList>
    </citation>
    <scope>NUCLEOTIDE SEQUENCE [LARGE SCALE GENOMIC DNA]</scope>
    <source>
        <strain evidence="9">cv. Malutang</strain>
    </source>
</reference>
<dbReference type="Proteomes" id="UP000323000">
    <property type="component" value="Unassembled WGS sequence"/>
</dbReference>
<keyword evidence="9" id="KW-1185">Reference proteome</keyword>
<accession>A0A5C7GNZ1</accession>
<comment type="caution">
    <text evidence="8">The sequence shown here is derived from an EMBL/GenBank/DDBJ whole genome shotgun (WGS) entry which is preliminary data.</text>
</comment>
<organism evidence="8 9">
    <name type="scientific">Acer yangbiense</name>
    <dbReference type="NCBI Taxonomy" id="1000413"/>
    <lineage>
        <taxon>Eukaryota</taxon>
        <taxon>Viridiplantae</taxon>
        <taxon>Streptophyta</taxon>
        <taxon>Embryophyta</taxon>
        <taxon>Tracheophyta</taxon>
        <taxon>Spermatophyta</taxon>
        <taxon>Magnoliopsida</taxon>
        <taxon>eudicotyledons</taxon>
        <taxon>Gunneridae</taxon>
        <taxon>Pentapetalae</taxon>
        <taxon>rosids</taxon>
        <taxon>malvids</taxon>
        <taxon>Sapindales</taxon>
        <taxon>Sapindaceae</taxon>
        <taxon>Hippocastanoideae</taxon>
        <taxon>Acereae</taxon>
        <taxon>Acer</taxon>
    </lineage>
</organism>
<dbReference type="PANTHER" id="PTHR11432:SF3">
    <property type="entry name" value="NADH-UBIQUINONE OXIDOREDUCTASE CHAIN 1"/>
    <property type="match status" value="1"/>
</dbReference>
<evidence type="ECO:0000256" key="1">
    <source>
        <dbReference type="ARBA" id="ARBA00004141"/>
    </source>
</evidence>
<keyword evidence="5" id="KW-0472">Membrane</keyword>
<name>A0A5C7GNZ1_9ROSI</name>
<dbReference type="PROSITE" id="PS00668">
    <property type="entry name" value="COMPLEX1_ND1_2"/>
    <property type="match status" value="1"/>
</dbReference>
<evidence type="ECO:0000256" key="4">
    <source>
        <dbReference type="ARBA" id="ARBA00022989"/>
    </source>
</evidence>
<protein>
    <recommendedName>
        <fullName evidence="10">NADH-ubiquinone oxidoreductase chain 1</fullName>
    </recommendedName>
</protein>
<dbReference type="InterPro" id="IPR001694">
    <property type="entry name" value="NADH_UbQ_OxRdtase_su1/FPO"/>
</dbReference>
<dbReference type="OrthoDB" id="531329at2759"/>
<comment type="similarity">
    <text evidence="2 6">Belongs to the complex I subunit 1 family.</text>
</comment>
<evidence type="ECO:0000256" key="7">
    <source>
        <dbReference type="SAM" id="MobiDB-lite"/>
    </source>
</evidence>
<evidence type="ECO:0000256" key="2">
    <source>
        <dbReference type="ARBA" id="ARBA00010535"/>
    </source>
</evidence>
<evidence type="ECO:0000256" key="5">
    <source>
        <dbReference type="ARBA" id="ARBA00023136"/>
    </source>
</evidence>
<dbReference type="AlphaFoldDB" id="A0A5C7GNZ1"/>
<dbReference type="InterPro" id="IPR018086">
    <property type="entry name" value="NADH_UbQ_OxRdtase_su1_CS"/>
</dbReference>
<evidence type="ECO:0000256" key="6">
    <source>
        <dbReference type="RuleBase" id="RU000471"/>
    </source>
</evidence>
<keyword evidence="3 6" id="KW-0812">Transmembrane</keyword>
<sequence>MIVTALQILFSLIRYVTETIRSVSVFFLDSEDEPADPNIIYEEPDDEASSSDKDVSDATLPARTFWIVIFLAGSVRRDKRKMLSISQKRIPTPMLPRSAYRGIEREDRGPEQVGLGYRAEHYDLQLKWSLMKSLLVLFLLCALADFGQKAFSDQGPGHKGPGTIQAAKLNRKGGAELTDECLFSLTLTSQAESGHHLGWEWLSPHASFEKSTPVQSPPRSGLSTTPSKQCSSPNVLPWVGAMSSSLQDSTPSRAGCRPRWSWEPTYTFLGLALPQHLNKRRAPKRNYYRLALVLRNPLQESFAWQRLGKHGRATCRETCTCGSGRGPRYTVLICVGPRNSSEIVMAQKQIWSGIPLFPVLVMFLISRLAETNRAPFDLPEAEAESVAGYNVEYARDAILNSPLLAEANVPGSRGLILTETRAEYYRLHSAVTDSIQIAFLCISPPAMTLVQGSLEMKSQEVLFPIPSPANLLCGEWGAVKNGLGLPCRTHQEMQRYPRDD</sequence>
<evidence type="ECO:0000313" key="9">
    <source>
        <dbReference type="Proteomes" id="UP000323000"/>
    </source>
</evidence>
<dbReference type="GO" id="GO:0005886">
    <property type="term" value="C:plasma membrane"/>
    <property type="evidence" value="ECO:0007669"/>
    <property type="project" value="UniProtKB-SubCell"/>
</dbReference>
<evidence type="ECO:0008006" key="10">
    <source>
        <dbReference type="Google" id="ProtNLM"/>
    </source>
</evidence>
<dbReference type="Pfam" id="PF00146">
    <property type="entry name" value="NADHdh"/>
    <property type="match status" value="1"/>
</dbReference>
<feature type="region of interest" description="Disordered" evidence="7">
    <location>
        <begin position="36"/>
        <end position="55"/>
    </location>
</feature>
<keyword evidence="6" id="KW-0520">NAD</keyword>
<feature type="region of interest" description="Disordered" evidence="7">
    <location>
        <begin position="210"/>
        <end position="233"/>
    </location>
</feature>
<evidence type="ECO:0000256" key="3">
    <source>
        <dbReference type="ARBA" id="ARBA00022692"/>
    </source>
</evidence>
<dbReference type="EMBL" id="VAHF01000263">
    <property type="protein sequence ID" value="TXG46235.1"/>
    <property type="molecule type" value="Genomic_DNA"/>
</dbReference>
<gene>
    <name evidence="8" type="ORF">EZV62_028266</name>
</gene>
<keyword evidence="4" id="KW-1133">Transmembrane helix</keyword>
<dbReference type="GO" id="GO:0003954">
    <property type="term" value="F:NADH dehydrogenase activity"/>
    <property type="evidence" value="ECO:0007669"/>
    <property type="project" value="TreeGrafter"/>
</dbReference>
<proteinExistence type="inferred from homology"/>
<dbReference type="GO" id="GO:0009060">
    <property type="term" value="P:aerobic respiration"/>
    <property type="evidence" value="ECO:0007669"/>
    <property type="project" value="TreeGrafter"/>
</dbReference>
<evidence type="ECO:0000313" key="8">
    <source>
        <dbReference type="EMBL" id="TXG46235.1"/>
    </source>
</evidence>